<dbReference type="EMBL" id="JBCGEM010000064">
    <property type="protein sequence ID" value="MEM0627990.1"/>
    <property type="molecule type" value="Genomic_DNA"/>
</dbReference>
<evidence type="ECO:0000256" key="1">
    <source>
        <dbReference type="SAM" id="Coils"/>
    </source>
</evidence>
<feature type="coiled-coil region" evidence="1">
    <location>
        <begin position="303"/>
        <end position="347"/>
    </location>
</feature>
<gene>
    <name evidence="2" type="ORF">AAFL32_29445</name>
</gene>
<keyword evidence="1" id="KW-0175">Coiled coil</keyword>
<accession>A0ABU9PB57</accession>
<dbReference type="Proteomes" id="UP001458070">
    <property type="component" value="Unassembled WGS sequence"/>
</dbReference>
<feature type="coiled-coil region" evidence="1">
    <location>
        <begin position="231"/>
        <end position="262"/>
    </location>
</feature>
<name>A0ABU9PB57_9ENTR</name>
<sequence>MYQFIHVESYSKVSAKKKLNYNNETKGRNVSDIIGEVTRKQGYCDHVEHPEAPTVLYGVNPEELEALTEDYFNNTQLTNSKGVKRGLRKDSHILLAGVVSLNRECEGFWEDYKNDSIEWLKEKYGDRLKCVVEHTDEANPHLHFYCIQNPGEDFNLLHEGKRAFQAEEKKYKKEIAFKEAMRTFQENFYISVSAKYGLMKTGPKRRRLTNEEYKRQQQEVRLINLFRNKTTEEMDILINETEKEIKKQKEKSEKEIFSLKADATALGKRIGKSLGFKSAISEFNDKNYFNKVIFSRIFSVNMIEKLEKRNKDLLDKNKKLFERKEHYKKLSADSNQYKNKYEEEKKKNDYLSLINDFIDNDLEKQKDKENENDIRREIIKEIDRIEIQQQSNGERIKNIGIRNDRNRAEVNGSREKFERSFRVLFSNVRSFIRDFFSVELFKRMFEKETDGTGTIEIEKYKEPEQKQKDISIKKDRKLIIK</sequence>
<organism evidence="2 3">
    <name type="scientific">Klebsiella grimontii</name>
    <dbReference type="NCBI Taxonomy" id="2058152"/>
    <lineage>
        <taxon>Bacteria</taxon>
        <taxon>Pseudomonadati</taxon>
        <taxon>Pseudomonadota</taxon>
        <taxon>Gammaproteobacteria</taxon>
        <taxon>Enterobacterales</taxon>
        <taxon>Enterobacteriaceae</taxon>
        <taxon>Klebsiella/Raoultella group</taxon>
        <taxon>Klebsiella</taxon>
    </lineage>
</organism>
<protein>
    <submittedName>
        <fullName evidence="2">Plasmid recombination protein</fullName>
    </submittedName>
</protein>
<dbReference type="Gene3D" id="3.30.930.30">
    <property type="match status" value="1"/>
</dbReference>
<dbReference type="CDD" id="cd17242">
    <property type="entry name" value="MobM_relaxase"/>
    <property type="match status" value="1"/>
</dbReference>
<comment type="caution">
    <text evidence="2">The sequence shown here is derived from an EMBL/GenBank/DDBJ whole genome shotgun (WGS) entry which is preliminary data.</text>
</comment>
<keyword evidence="3" id="KW-1185">Reference proteome</keyword>
<proteinExistence type="predicted"/>
<evidence type="ECO:0000313" key="2">
    <source>
        <dbReference type="EMBL" id="MEM0627990.1"/>
    </source>
</evidence>
<evidence type="ECO:0000313" key="3">
    <source>
        <dbReference type="Proteomes" id="UP001458070"/>
    </source>
</evidence>
<dbReference type="RefSeq" id="WP_342701965.1">
    <property type="nucleotide sequence ID" value="NZ_JBCGEK010000062.1"/>
</dbReference>
<reference evidence="2 3" key="1">
    <citation type="submission" date="2024-04" db="EMBL/GenBank/DDBJ databases">
        <title>Draft genome assemblies of urinary isolates.</title>
        <authorList>
            <person name="Appleberry H."/>
            <person name="Kula A."/>
            <person name="Wolfe A.J."/>
            <person name="Putonti C."/>
        </authorList>
    </citation>
    <scope>NUCLEOTIDE SEQUENCE [LARGE SCALE GENOMIC DNA]</scope>
    <source>
        <strain evidence="2 3">UMB12529</strain>
    </source>
</reference>